<organism evidence="1 2">
    <name type="scientific">Timema podura</name>
    <name type="common">Walking stick</name>
    <dbReference type="NCBI Taxonomy" id="61482"/>
    <lineage>
        <taxon>Eukaryota</taxon>
        <taxon>Metazoa</taxon>
        <taxon>Ecdysozoa</taxon>
        <taxon>Arthropoda</taxon>
        <taxon>Hexapoda</taxon>
        <taxon>Insecta</taxon>
        <taxon>Pterygota</taxon>
        <taxon>Neoptera</taxon>
        <taxon>Polyneoptera</taxon>
        <taxon>Phasmatodea</taxon>
        <taxon>Timematodea</taxon>
        <taxon>Timematoidea</taxon>
        <taxon>Timematidae</taxon>
        <taxon>Timema</taxon>
    </lineage>
</organism>
<dbReference type="Proteomes" id="UP001153148">
    <property type="component" value="Unassembled WGS sequence"/>
</dbReference>
<evidence type="ECO:0000313" key="2">
    <source>
        <dbReference type="Proteomes" id="UP001153148"/>
    </source>
</evidence>
<proteinExistence type="predicted"/>
<name>A0ABN7NKF4_TIMPD</name>
<evidence type="ECO:0000313" key="1">
    <source>
        <dbReference type="EMBL" id="CAG2055289.1"/>
    </source>
</evidence>
<reference evidence="1" key="1">
    <citation type="submission" date="2021-03" db="EMBL/GenBank/DDBJ databases">
        <authorList>
            <person name="Tran Van P."/>
        </authorList>
    </citation>
    <scope>NUCLEOTIDE SEQUENCE</scope>
</reference>
<comment type="caution">
    <text evidence="1">The sequence shown here is derived from an EMBL/GenBank/DDBJ whole genome shotgun (WGS) entry which is preliminary data.</text>
</comment>
<sequence length="90" mass="10293">MYLTEPSIQLNSMWIHAAYEGCHETSTFNKISSSIVLTISKLLSTRGGEKVLCMVFDQAHTNHVTYLTHIMDHFFKIPFIETYASCYVVT</sequence>
<keyword evidence="2" id="KW-1185">Reference proteome</keyword>
<dbReference type="EMBL" id="CAJPIN010002299">
    <property type="protein sequence ID" value="CAG2055289.1"/>
    <property type="molecule type" value="Genomic_DNA"/>
</dbReference>
<accession>A0ABN7NKF4</accession>
<protein>
    <submittedName>
        <fullName evidence="1">Uncharacterized protein</fullName>
    </submittedName>
</protein>
<gene>
    <name evidence="1" type="ORF">TPAB3V08_LOCUS2295</name>
</gene>